<dbReference type="STRING" id="378794.GCA_001570625_01735"/>
<sequence length="234" mass="26141">MAKILIVDDSKLIRRNLRIILSRAGHEIIAEAENGLQAFQEYEKNQPDLITMDISMPLMDGVAAVKKIISQYPNAIIIMISAMDQKNMVMAAIQSGARNYIIKPFSPDKVVAVVNAALTTGGKAVAASPQHSALEDKQVLYPFYIEAHDANVRVTIKQSFASGHVKPLLDALQSFFNKKPLQVTFDFASVQIYEYSLIDQLLEIMQIIKDNEGKLRVMAEDKKITRYLKSKGIM</sequence>
<comment type="function">
    <text evidence="2">May play the central regulatory role in sporulation. It may be an element of the effector pathway responsible for the activation of sporulation genes in response to nutritional stress. Spo0A may act in concert with spo0H (a sigma factor) to control the expression of some genes that are critical to the sporulation process.</text>
</comment>
<accession>A0A354YXZ8</accession>
<evidence type="ECO:0000256" key="1">
    <source>
        <dbReference type="ARBA" id="ARBA00018672"/>
    </source>
</evidence>
<dbReference type="InterPro" id="IPR052048">
    <property type="entry name" value="ST_Response_Regulator"/>
</dbReference>
<dbReference type="SMART" id="SM00448">
    <property type="entry name" value="REC"/>
    <property type="match status" value="1"/>
</dbReference>
<evidence type="ECO:0000256" key="3">
    <source>
        <dbReference type="PROSITE-ProRule" id="PRU00169"/>
    </source>
</evidence>
<dbReference type="InterPro" id="IPR011006">
    <property type="entry name" value="CheY-like_superfamily"/>
</dbReference>
<feature type="modified residue" description="4-aspartylphosphate" evidence="3">
    <location>
        <position position="53"/>
    </location>
</feature>
<name>A0A354YXZ8_9FIRM</name>
<comment type="caution">
    <text evidence="5">The sequence shown here is derived from an EMBL/GenBank/DDBJ whole genome shotgun (WGS) entry which is preliminary data.</text>
</comment>
<dbReference type="RefSeq" id="WP_082736105.1">
    <property type="nucleotide sequence ID" value="NZ_DCDX01000103.1"/>
</dbReference>
<gene>
    <name evidence="5" type="ORF">DDZ44_09125</name>
</gene>
<dbReference type="GO" id="GO:0000160">
    <property type="term" value="P:phosphorelay signal transduction system"/>
    <property type="evidence" value="ECO:0007669"/>
    <property type="project" value="InterPro"/>
</dbReference>
<dbReference type="PANTHER" id="PTHR43228">
    <property type="entry name" value="TWO-COMPONENT RESPONSE REGULATOR"/>
    <property type="match status" value="1"/>
</dbReference>
<dbReference type="SUPFAM" id="SSF52172">
    <property type="entry name" value="CheY-like"/>
    <property type="match status" value="1"/>
</dbReference>
<dbReference type="Gene3D" id="3.40.50.2300">
    <property type="match status" value="1"/>
</dbReference>
<dbReference type="EMBL" id="DNZF01000200">
    <property type="protein sequence ID" value="HBK54084.1"/>
    <property type="molecule type" value="Genomic_DNA"/>
</dbReference>
<keyword evidence="3" id="KW-0597">Phosphoprotein</keyword>
<dbReference type="AlphaFoldDB" id="A0A354YXZ8"/>
<dbReference type="Pfam" id="PF00072">
    <property type="entry name" value="Response_reg"/>
    <property type="match status" value="1"/>
</dbReference>
<dbReference type="Proteomes" id="UP000263273">
    <property type="component" value="Unassembled WGS sequence"/>
</dbReference>
<proteinExistence type="predicted"/>
<reference evidence="5 6" key="1">
    <citation type="journal article" date="2018" name="Nat. Biotechnol.">
        <title>A standardized bacterial taxonomy based on genome phylogeny substantially revises the tree of life.</title>
        <authorList>
            <person name="Parks D.H."/>
            <person name="Chuvochina M."/>
            <person name="Waite D.W."/>
            <person name="Rinke C."/>
            <person name="Skarshewski A."/>
            <person name="Chaumeil P.A."/>
            <person name="Hugenholtz P."/>
        </authorList>
    </citation>
    <scope>NUCLEOTIDE SEQUENCE [LARGE SCALE GENOMIC DNA]</scope>
    <source>
        <strain evidence="5">UBA10948</strain>
    </source>
</reference>
<evidence type="ECO:0000313" key="5">
    <source>
        <dbReference type="EMBL" id="HBK54084.1"/>
    </source>
</evidence>
<evidence type="ECO:0000313" key="6">
    <source>
        <dbReference type="Proteomes" id="UP000263273"/>
    </source>
</evidence>
<evidence type="ECO:0000256" key="2">
    <source>
        <dbReference type="ARBA" id="ARBA00024867"/>
    </source>
</evidence>
<dbReference type="InterPro" id="IPR001789">
    <property type="entry name" value="Sig_transdc_resp-reg_receiver"/>
</dbReference>
<protein>
    <recommendedName>
        <fullName evidence="1">Stage 0 sporulation protein A homolog</fullName>
    </recommendedName>
</protein>
<dbReference type="PANTHER" id="PTHR43228:SF1">
    <property type="entry name" value="TWO-COMPONENT RESPONSE REGULATOR ARR22"/>
    <property type="match status" value="1"/>
</dbReference>
<dbReference type="PROSITE" id="PS50110">
    <property type="entry name" value="RESPONSE_REGULATORY"/>
    <property type="match status" value="1"/>
</dbReference>
<organism evidence="5 6">
    <name type="scientific">Syntrophomonas wolfei</name>
    <dbReference type="NCBI Taxonomy" id="863"/>
    <lineage>
        <taxon>Bacteria</taxon>
        <taxon>Bacillati</taxon>
        <taxon>Bacillota</taxon>
        <taxon>Clostridia</taxon>
        <taxon>Eubacteriales</taxon>
        <taxon>Syntrophomonadaceae</taxon>
        <taxon>Syntrophomonas</taxon>
    </lineage>
</organism>
<feature type="domain" description="Response regulatory" evidence="4">
    <location>
        <begin position="3"/>
        <end position="118"/>
    </location>
</feature>
<evidence type="ECO:0000259" key="4">
    <source>
        <dbReference type="PROSITE" id="PS50110"/>
    </source>
</evidence>